<sequence>MSGTCGLHHSSIMSKNSITNAVEGSIEVRNVMLQLPPFISRETLPARMLSKDQTSVWSIIKNAIGKDLTRLTVPINFNEPISLIQRLAENMENSYLITKALECKDQCERLELVGAFAASTMSNLRISKPFNPILFETYELHRPDLGFKFVAEQVGHHPPVSTLHCSGDGFEFYGTVAPKMKFFGRSITVDPRAHFTLKLAGLNETYTWQALDCAIHNVVFGQLFMALTGTLTVKQYADGTETGICFSLDYKNSGQNGGLVTGDISVGKNKLRSIYGDQSTYLASCSPTLFSQHCSTYETFFRQIDNAQGVSLVLFKDSRLLWQRFEKPVNSQEYYDFTYFAMITDSRLRPDMREMENGEFEKASQEKHRLEDKQRDARALDKKTKKAKLSKWFNPMLKRDEFGRENQWISNGNYWKRQFDDCEDIF</sequence>
<dbReference type="GO" id="GO:0032934">
    <property type="term" value="F:sterol binding"/>
    <property type="evidence" value="ECO:0007669"/>
    <property type="project" value="TreeGrafter"/>
</dbReference>
<dbReference type="PANTHER" id="PTHR10972:SF209">
    <property type="entry name" value="OXYSTEROL-BINDING PROTEIN"/>
    <property type="match status" value="1"/>
</dbReference>
<comment type="similarity">
    <text evidence="1">Belongs to the OSBP family.</text>
</comment>
<dbReference type="Pfam" id="PF01237">
    <property type="entry name" value="Oxysterol_BP"/>
    <property type="match status" value="1"/>
</dbReference>
<dbReference type="GO" id="GO:0097038">
    <property type="term" value="C:perinuclear endoplasmic reticulum"/>
    <property type="evidence" value="ECO:0007669"/>
    <property type="project" value="TreeGrafter"/>
</dbReference>
<evidence type="ECO:0000313" key="3">
    <source>
        <dbReference type="Proteomes" id="UP000887574"/>
    </source>
</evidence>
<evidence type="ECO:0000313" key="4">
    <source>
        <dbReference type="WBParaSite" id="jg26108"/>
    </source>
</evidence>
<dbReference type="PANTHER" id="PTHR10972">
    <property type="entry name" value="OXYSTEROL-BINDING PROTEIN-RELATED"/>
    <property type="match status" value="1"/>
</dbReference>
<evidence type="ECO:0000256" key="1">
    <source>
        <dbReference type="ARBA" id="ARBA00008842"/>
    </source>
</evidence>
<protein>
    <submittedName>
        <fullName evidence="4">Oxysterol-binding protein</fullName>
    </submittedName>
</protein>
<accession>A0A915E5W2</accession>
<dbReference type="InterPro" id="IPR000648">
    <property type="entry name" value="Oxysterol-bd"/>
</dbReference>
<dbReference type="GO" id="GO:0005829">
    <property type="term" value="C:cytosol"/>
    <property type="evidence" value="ECO:0007669"/>
    <property type="project" value="TreeGrafter"/>
</dbReference>
<dbReference type="Gene3D" id="3.30.70.3490">
    <property type="match status" value="1"/>
</dbReference>
<proteinExistence type="inferred from homology"/>
<organism evidence="3 4">
    <name type="scientific">Ditylenchus dipsaci</name>
    <dbReference type="NCBI Taxonomy" id="166011"/>
    <lineage>
        <taxon>Eukaryota</taxon>
        <taxon>Metazoa</taxon>
        <taxon>Ecdysozoa</taxon>
        <taxon>Nematoda</taxon>
        <taxon>Chromadorea</taxon>
        <taxon>Rhabditida</taxon>
        <taxon>Tylenchina</taxon>
        <taxon>Tylenchomorpha</taxon>
        <taxon>Sphaerularioidea</taxon>
        <taxon>Anguinidae</taxon>
        <taxon>Anguininae</taxon>
        <taxon>Ditylenchus</taxon>
    </lineage>
</organism>
<dbReference type="SUPFAM" id="SSF144000">
    <property type="entry name" value="Oxysterol-binding protein-like"/>
    <property type="match status" value="1"/>
</dbReference>
<evidence type="ECO:0000256" key="2">
    <source>
        <dbReference type="SAM" id="MobiDB-lite"/>
    </source>
</evidence>
<feature type="region of interest" description="Disordered" evidence="2">
    <location>
        <begin position="358"/>
        <end position="377"/>
    </location>
</feature>
<dbReference type="GO" id="GO:0005886">
    <property type="term" value="C:plasma membrane"/>
    <property type="evidence" value="ECO:0007669"/>
    <property type="project" value="TreeGrafter"/>
</dbReference>
<dbReference type="AlphaFoldDB" id="A0A915E5W2"/>
<dbReference type="InterPro" id="IPR037239">
    <property type="entry name" value="OSBP_sf"/>
</dbReference>
<dbReference type="Gene3D" id="2.40.160.120">
    <property type="match status" value="1"/>
</dbReference>
<dbReference type="FunFam" id="2.40.160.120:FF:000001">
    <property type="entry name" value="Oxysterol-binding protein"/>
    <property type="match status" value="1"/>
</dbReference>
<dbReference type="Proteomes" id="UP000887574">
    <property type="component" value="Unplaced"/>
</dbReference>
<dbReference type="GO" id="GO:0120009">
    <property type="term" value="P:intermembrane lipid transfer"/>
    <property type="evidence" value="ECO:0007669"/>
    <property type="project" value="UniProtKB-ARBA"/>
</dbReference>
<name>A0A915E5W2_9BILA</name>
<reference evidence="4" key="1">
    <citation type="submission" date="2022-11" db="UniProtKB">
        <authorList>
            <consortium name="WormBaseParasite"/>
        </authorList>
    </citation>
    <scope>IDENTIFICATION</scope>
</reference>
<keyword evidence="3" id="KW-1185">Reference proteome</keyword>
<dbReference type="WBParaSite" id="jg26108">
    <property type="protein sequence ID" value="jg26108"/>
    <property type="gene ID" value="jg26108"/>
</dbReference>